<feature type="compositionally biased region" description="Basic and acidic residues" evidence="6">
    <location>
        <begin position="339"/>
        <end position="359"/>
    </location>
</feature>
<dbReference type="Proteomes" id="UP000676310">
    <property type="component" value="Unassembled WGS sequence"/>
</dbReference>
<dbReference type="Pfam" id="PF20684">
    <property type="entry name" value="Fung_rhodopsin"/>
    <property type="match status" value="1"/>
</dbReference>
<dbReference type="InterPro" id="IPR052337">
    <property type="entry name" value="SAT4-like"/>
</dbReference>
<evidence type="ECO:0000256" key="4">
    <source>
        <dbReference type="ARBA" id="ARBA00023136"/>
    </source>
</evidence>
<evidence type="ECO:0000256" key="7">
    <source>
        <dbReference type="SAM" id="Phobius"/>
    </source>
</evidence>
<evidence type="ECO:0000256" key="2">
    <source>
        <dbReference type="ARBA" id="ARBA00022692"/>
    </source>
</evidence>
<evidence type="ECO:0000259" key="8">
    <source>
        <dbReference type="Pfam" id="PF20684"/>
    </source>
</evidence>
<evidence type="ECO:0000313" key="9">
    <source>
        <dbReference type="EMBL" id="CAG5159362.1"/>
    </source>
</evidence>
<keyword evidence="2 7" id="KW-0812">Transmembrane</keyword>
<protein>
    <recommendedName>
        <fullName evidence="8">Rhodopsin domain-containing protein</fullName>
    </recommendedName>
</protein>
<sequence>MSTGADWISQHDLLRIDYAMLTMTSIVFLARIGVQAWRRKPIEAQDILLYIAFAAYLAFTILYIVITPIFFKIQALQDDRMAPWPTMMADIILASRVMWQSGIEYWTCLWFVKFSLLALYKKLLSGMPKKYLYIWWGTLVFCIMTWSTCIITGPGLACDNTKAFFDEGLPCLSPGETRRQTANLYYAYAVDTMTNMMVMFLPIRLIWNLQMEKPKKIGCGLLFASGLVCILFSTIRIVQVGQDGKPRSPDPKWLTMWTIIECSTAVIIGCCPMLASIVPKRRTLPSSTVSFDTQGYVRQSPNRSGEGAPRSHGLRNMLGSKSREKSSEKNSGNISMSRTGHESEEELPPRRTDGAGIRITDEIREQYRLRMEEDQRMEEARLKLEQSQV</sequence>
<dbReference type="OrthoDB" id="2988756at2759"/>
<accession>A0A8J2I0K7</accession>
<feature type="region of interest" description="Disordered" evidence="6">
    <location>
        <begin position="292"/>
        <end position="359"/>
    </location>
</feature>
<dbReference type="PANTHER" id="PTHR33048:SF146">
    <property type="entry name" value="INTEGRAL MEMBRANE PROTEIN"/>
    <property type="match status" value="1"/>
</dbReference>
<feature type="transmembrane region" description="Helical" evidence="7">
    <location>
        <begin position="49"/>
        <end position="71"/>
    </location>
</feature>
<dbReference type="GO" id="GO:0016020">
    <property type="term" value="C:membrane"/>
    <property type="evidence" value="ECO:0007669"/>
    <property type="project" value="UniProtKB-SubCell"/>
</dbReference>
<evidence type="ECO:0000313" key="10">
    <source>
        <dbReference type="Proteomes" id="UP000676310"/>
    </source>
</evidence>
<feature type="transmembrane region" description="Helical" evidence="7">
    <location>
        <begin position="219"/>
        <end position="238"/>
    </location>
</feature>
<evidence type="ECO:0000256" key="1">
    <source>
        <dbReference type="ARBA" id="ARBA00004141"/>
    </source>
</evidence>
<name>A0A8J2I0K7_9PLEO</name>
<comment type="caution">
    <text evidence="9">The sequence shown here is derived from an EMBL/GenBank/DDBJ whole genome shotgun (WGS) entry which is preliminary data.</text>
</comment>
<feature type="domain" description="Rhodopsin" evidence="8">
    <location>
        <begin position="30"/>
        <end position="278"/>
    </location>
</feature>
<keyword evidence="4 7" id="KW-0472">Membrane</keyword>
<dbReference type="AlphaFoldDB" id="A0A8J2I0K7"/>
<organism evidence="9 10">
    <name type="scientific">Alternaria atra</name>
    <dbReference type="NCBI Taxonomy" id="119953"/>
    <lineage>
        <taxon>Eukaryota</taxon>
        <taxon>Fungi</taxon>
        <taxon>Dikarya</taxon>
        <taxon>Ascomycota</taxon>
        <taxon>Pezizomycotina</taxon>
        <taxon>Dothideomycetes</taxon>
        <taxon>Pleosporomycetidae</taxon>
        <taxon>Pleosporales</taxon>
        <taxon>Pleosporineae</taxon>
        <taxon>Pleosporaceae</taxon>
        <taxon>Alternaria</taxon>
        <taxon>Alternaria sect. Ulocladioides</taxon>
    </lineage>
</organism>
<feature type="transmembrane region" description="Helical" evidence="7">
    <location>
        <begin position="103"/>
        <end position="120"/>
    </location>
</feature>
<evidence type="ECO:0000256" key="5">
    <source>
        <dbReference type="ARBA" id="ARBA00038359"/>
    </source>
</evidence>
<feature type="transmembrane region" description="Helical" evidence="7">
    <location>
        <begin position="18"/>
        <end position="37"/>
    </location>
</feature>
<evidence type="ECO:0000256" key="3">
    <source>
        <dbReference type="ARBA" id="ARBA00022989"/>
    </source>
</evidence>
<comment type="subcellular location">
    <subcellularLocation>
        <location evidence="1">Membrane</location>
        <topology evidence="1">Multi-pass membrane protein</topology>
    </subcellularLocation>
</comment>
<proteinExistence type="inferred from homology"/>
<reference evidence="9" key="1">
    <citation type="submission" date="2021-05" db="EMBL/GenBank/DDBJ databases">
        <authorList>
            <person name="Stam R."/>
        </authorList>
    </citation>
    <scope>NUCLEOTIDE SEQUENCE</scope>
    <source>
        <strain evidence="9">CS162</strain>
    </source>
</reference>
<feature type="transmembrane region" description="Helical" evidence="7">
    <location>
        <begin position="185"/>
        <end position="207"/>
    </location>
</feature>
<feature type="compositionally biased region" description="Polar residues" evidence="6">
    <location>
        <begin position="292"/>
        <end position="303"/>
    </location>
</feature>
<keyword evidence="10" id="KW-1185">Reference proteome</keyword>
<feature type="transmembrane region" description="Helical" evidence="7">
    <location>
        <begin position="258"/>
        <end position="278"/>
    </location>
</feature>
<comment type="similarity">
    <text evidence="5">Belongs to the SAT4 family.</text>
</comment>
<evidence type="ECO:0000256" key="6">
    <source>
        <dbReference type="SAM" id="MobiDB-lite"/>
    </source>
</evidence>
<gene>
    <name evidence="9" type="ORF">ALTATR162_LOCUS5545</name>
</gene>
<dbReference type="EMBL" id="CAJRGZ010000019">
    <property type="protein sequence ID" value="CAG5159362.1"/>
    <property type="molecule type" value="Genomic_DNA"/>
</dbReference>
<feature type="transmembrane region" description="Helical" evidence="7">
    <location>
        <begin position="132"/>
        <end position="157"/>
    </location>
</feature>
<keyword evidence="3 7" id="KW-1133">Transmembrane helix</keyword>
<dbReference type="GeneID" id="67017335"/>
<dbReference type="RefSeq" id="XP_043169099.1">
    <property type="nucleotide sequence ID" value="XM_043313164.1"/>
</dbReference>
<dbReference type="InterPro" id="IPR049326">
    <property type="entry name" value="Rhodopsin_dom_fungi"/>
</dbReference>
<dbReference type="PANTHER" id="PTHR33048">
    <property type="entry name" value="PTH11-LIKE INTEGRAL MEMBRANE PROTEIN (AFU_ORTHOLOGUE AFUA_5G11245)"/>
    <property type="match status" value="1"/>
</dbReference>